<evidence type="ECO:0000256" key="3">
    <source>
        <dbReference type="ARBA" id="ARBA00022692"/>
    </source>
</evidence>
<dbReference type="PROSITE" id="PS50261">
    <property type="entry name" value="G_PROTEIN_RECEP_F2_4"/>
    <property type="match status" value="1"/>
</dbReference>
<dbReference type="FunCoup" id="A0A6P8Q2I1">
    <property type="interactions" value="118"/>
</dbReference>
<dbReference type="PANTHER" id="PTHR45813">
    <property type="entry name" value="IG-LIKE DOMAIN-CONTAINING PROTEIN"/>
    <property type="match status" value="1"/>
</dbReference>
<sequence length="901" mass="101608">MRLVGIFACLALLLVRTSSLARQNQHYDSITQDSQVLERKRSHNFYAMIQDKYKDQSVSSNISEYELDIEVTVPSSHSVDDLKDFMKTLENYTILDGDGSCNITNLLLTTVCEINFEEMLCSCEDGYNWPPTMCRKYSPCSLFPSSPNCDCIRLLPVDDSVTYCSVPQNVLYGICKVNSGFTDELLNNYSVSYRTYKNDFENALFEAYKTVEGFLSIQVTDIRKGSVVLDYEIKGINIPLSEVLKATPKAAEMLKNMYAVDKESFIVTDKPVGCRGHSHEFVDENAIINASCSEGFEGFVTLICKNGKLEKDKEKCVSAHLKQFQQNLTTDVIKQNLPLVIKNLSELVTQGHIVRTAANLRTILMILRKISSLSLENITASTMQDFIQTVGHILDFQTLANWTLLLKDKRDAGSHLLRSVENFSRHLSPDHLPFSITNDFINWQGVKVSASNRGIDYNVKFNETGFNITGSVLLPKEQIMKLPTNTPIVNIAYFTLGQLLPANSDGHTLVNGLVMSTIVKTSSQIKDIFLTFEKINGSLKEPQCVFWDFDGPQWTDTDCHLENETHKAVVCRCTHLTSFSILMSPTTPSDKVLTYITYIGIGISMASLILCLIIEAVVWRHVTKHKTAFMRHVSMVNIAISLLFANVWFIIASVVTQLRQERSNNNIIENACIASTFFIHFFYLCLFFWMLALGLLILYRTVLVFHENSKSRMLSITFCLGYLCPLVISVITIASTQPHTGYRRKDACWLNWNNSKSLLAFIIPAFLSVLFNVIIVMVVTSKLRRPTIGERTTQDKNTIVQIGRSILILTPLLGLTWIFGILTVVYKAVPFHIVFAILNSFQGFLILLCGTLWDNKVLQALLNKLSLSRSSSEHTKNSSENFSSGPIPKTISKVFHIKRKL</sequence>
<dbReference type="PROSITE" id="PS50221">
    <property type="entry name" value="GAIN_B"/>
    <property type="match status" value="1"/>
</dbReference>
<keyword evidence="7" id="KW-0325">Glycoprotein</keyword>
<evidence type="ECO:0000256" key="8">
    <source>
        <dbReference type="SAM" id="Phobius"/>
    </source>
</evidence>
<dbReference type="PRINTS" id="PR00249">
    <property type="entry name" value="GPCRSECRETIN"/>
</dbReference>
<feature type="transmembrane region" description="Helical" evidence="8">
    <location>
        <begin position="806"/>
        <end position="826"/>
    </location>
</feature>
<evidence type="ECO:0000259" key="11">
    <source>
        <dbReference type="PROSITE" id="PS50221"/>
    </source>
</evidence>
<evidence type="ECO:0000256" key="2">
    <source>
        <dbReference type="ARBA" id="ARBA00007343"/>
    </source>
</evidence>
<comment type="subcellular location">
    <subcellularLocation>
        <location evidence="1">Membrane</location>
        <topology evidence="1">Multi-pass membrane protein</topology>
    </subcellularLocation>
</comment>
<evidence type="ECO:0000313" key="14">
    <source>
        <dbReference type="RefSeq" id="XP_033794252.1"/>
    </source>
</evidence>
<dbReference type="Proteomes" id="UP000515159">
    <property type="component" value="Chromosome 3"/>
</dbReference>
<dbReference type="SMART" id="SM00303">
    <property type="entry name" value="GPS"/>
    <property type="match status" value="1"/>
</dbReference>
<dbReference type="InParanoid" id="A0A6P8Q2I1"/>
<dbReference type="GO" id="GO:0006112">
    <property type="term" value="P:energy reserve metabolic process"/>
    <property type="evidence" value="ECO:0007669"/>
    <property type="project" value="TreeGrafter"/>
</dbReference>
<dbReference type="RefSeq" id="XP_033794252.1">
    <property type="nucleotide sequence ID" value="XM_033938361.1"/>
</dbReference>
<dbReference type="PROSITE" id="PS50024">
    <property type="entry name" value="SEA"/>
    <property type="match status" value="1"/>
</dbReference>
<dbReference type="GO" id="GO:0031175">
    <property type="term" value="P:neuron projection development"/>
    <property type="evidence" value="ECO:0007669"/>
    <property type="project" value="TreeGrafter"/>
</dbReference>
<dbReference type="InterPro" id="IPR057400">
    <property type="entry name" value="ADGRF3/5_N"/>
</dbReference>
<dbReference type="Gene3D" id="2.60.220.50">
    <property type="match status" value="1"/>
</dbReference>
<feature type="transmembrane region" description="Helical" evidence="8">
    <location>
        <begin position="757"/>
        <end position="779"/>
    </location>
</feature>
<dbReference type="Gene3D" id="1.20.1070.10">
    <property type="entry name" value="Rhodopsin 7-helix transmembrane proteins"/>
    <property type="match status" value="1"/>
</dbReference>
<dbReference type="GO" id="GO:0031410">
    <property type="term" value="C:cytoplasmic vesicle"/>
    <property type="evidence" value="ECO:0007669"/>
    <property type="project" value="TreeGrafter"/>
</dbReference>
<evidence type="ECO:0000256" key="7">
    <source>
        <dbReference type="ARBA" id="ARBA00023180"/>
    </source>
</evidence>
<keyword evidence="6" id="KW-1015">Disulfide bond</keyword>
<dbReference type="InterPro" id="IPR051587">
    <property type="entry name" value="Adhesion_GPCR"/>
</dbReference>
<feature type="signal peptide" evidence="9">
    <location>
        <begin position="1"/>
        <end position="21"/>
    </location>
</feature>
<dbReference type="CTD" id="266977"/>
<dbReference type="Pfam" id="PF25387">
    <property type="entry name" value="ADGRF3_N"/>
    <property type="match status" value="1"/>
</dbReference>
<evidence type="ECO:0000256" key="9">
    <source>
        <dbReference type="SAM" id="SignalP"/>
    </source>
</evidence>
<organism evidence="13 14">
    <name type="scientific">Geotrypetes seraphini</name>
    <name type="common">Gaboon caecilian</name>
    <name type="synonym">Caecilia seraphini</name>
    <dbReference type="NCBI Taxonomy" id="260995"/>
    <lineage>
        <taxon>Eukaryota</taxon>
        <taxon>Metazoa</taxon>
        <taxon>Chordata</taxon>
        <taxon>Craniata</taxon>
        <taxon>Vertebrata</taxon>
        <taxon>Euteleostomi</taxon>
        <taxon>Amphibia</taxon>
        <taxon>Gymnophiona</taxon>
        <taxon>Geotrypetes</taxon>
    </lineage>
</organism>
<feature type="transmembrane region" description="Helical" evidence="8">
    <location>
        <begin position="592"/>
        <end position="614"/>
    </location>
</feature>
<keyword evidence="3 8" id="KW-0812">Transmembrane</keyword>
<comment type="similarity">
    <text evidence="2">Belongs to the G-protein coupled receptor 2 family. Adhesion G-protein coupled receptor (ADGR) subfamily.</text>
</comment>
<gene>
    <name evidence="14" type="primary">ADGRF1</name>
</gene>
<evidence type="ECO:0000313" key="13">
    <source>
        <dbReference type="Proteomes" id="UP000515159"/>
    </source>
</evidence>
<evidence type="ECO:0000256" key="4">
    <source>
        <dbReference type="ARBA" id="ARBA00022989"/>
    </source>
</evidence>
<dbReference type="GO" id="GO:0045444">
    <property type="term" value="P:fat cell differentiation"/>
    <property type="evidence" value="ECO:0007669"/>
    <property type="project" value="TreeGrafter"/>
</dbReference>
<dbReference type="GO" id="GO:0007189">
    <property type="term" value="P:adenylate cyclase-activating G protein-coupled receptor signaling pathway"/>
    <property type="evidence" value="ECO:0007669"/>
    <property type="project" value="TreeGrafter"/>
</dbReference>
<dbReference type="AlphaFoldDB" id="A0A6P8Q2I1"/>
<evidence type="ECO:0000256" key="1">
    <source>
        <dbReference type="ARBA" id="ARBA00004141"/>
    </source>
</evidence>
<accession>A0A6P8Q2I1</accession>
<dbReference type="InterPro" id="IPR000203">
    <property type="entry name" value="GPS"/>
</dbReference>
<dbReference type="SUPFAM" id="SSF82671">
    <property type="entry name" value="SEA domain"/>
    <property type="match status" value="1"/>
</dbReference>
<dbReference type="InterPro" id="IPR046338">
    <property type="entry name" value="GAIN_dom_sf"/>
</dbReference>
<keyword evidence="4 8" id="KW-1133">Transmembrane helix</keyword>
<protein>
    <submittedName>
        <fullName evidence="14">Adhesion G-protein coupled receptor F1</fullName>
    </submittedName>
</protein>
<name>A0A6P8Q2I1_GEOSA</name>
<proteinExistence type="inferred from homology"/>
<keyword evidence="14" id="KW-0675">Receptor</keyword>
<keyword evidence="5 8" id="KW-0472">Membrane</keyword>
<dbReference type="GeneID" id="117357566"/>
<dbReference type="InterPro" id="IPR057244">
    <property type="entry name" value="GAIN_B"/>
</dbReference>
<feature type="transmembrane region" description="Helical" evidence="8">
    <location>
        <begin position="678"/>
        <end position="702"/>
    </location>
</feature>
<dbReference type="GO" id="GO:0005886">
    <property type="term" value="C:plasma membrane"/>
    <property type="evidence" value="ECO:0007669"/>
    <property type="project" value="UniProtKB-SubCell"/>
</dbReference>
<dbReference type="InterPro" id="IPR000082">
    <property type="entry name" value="SEA_dom"/>
</dbReference>
<dbReference type="Pfam" id="PF00002">
    <property type="entry name" value="7tm_2"/>
    <property type="match status" value="1"/>
</dbReference>
<feature type="domain" description="G-protein coupled receptors family 2 profile 2" evidence="12">
    <location>
        <begin position="593"/>
        <end position="854"/>
    </location>
</feature>
<dbReference type="InterPro" id="IPR000832">
    <property type="entry name" value="GPCR_2_secretin-like"/>
</dbReference>
<feature type="domain" description="SEA" evidence="10">
    <location>
        <begin position="160"/>
        <end position="272"/>
    </location>
</feature>
<dbReference type="KEGG" id="gsh:117357566"/>
<feature type="transmembrane region" description="Helical" evidence="8">
    <location>
        <begin position="832"/>
        <end position="853"/>
    </location>
</feature>
<keyword evidence="9" id="KW-0732">Signal</keyword>
<reference evidence="14" key="1">
    <citation type="submission" date="2025-08" db="UniProtKB">
        <authorList>
            <consortium name="RefSeq"/>
        </authorList>
    </citation>
    <scope>IDENTIFICATION</scope>
</reference>
<dbReference type="PANTHER" id="PTHR45813:SF3">
    <property type="entry name" value="ADHESION G-PROTEIN COUPLED RECEPTOR F1"/>
    <property type="match status" value="1"/>
</dbReference>
<dbReference type="GO" id="GO:0004930">
    <property type="term" value="F:G protein-coupled receptor activity"/>
    <property type="evidence" value="ECO:0007669"/>
    <property type="project" value="InterPro"/>
</dbReference>
<dbReference type="InterPro" id="IPR017981">
    <property type="entry name" value="GPCR_2-like_7TM"/>
</dbReference>
<evidence type="ECO:0000256" key="6">
    <source>
        <dbReference type="ARBA" id="ARBA00023157"/>
    </source>
</evidence>
<dbReference type="OrthoDB" id="10040049at2759"/>
<feature type="transmembrane region" description="Helical" evidence="8">
    <location>
        <begin position="635"/>
        <end position="658"/>
    </location>
</feature>
<dbReference type="GO" id="GO:0007416">
    <property type="term" value="P:synapse assembly"/>
    <property type="evidence" value="ECO:0007669"/>
    <property type="project" value="TreeGrafter"/>
</dbReference>
<evidence type="ECO:0000259" key="12">
    <source>
        <dbReference type="PROSITE" id="PS50261"/>
    </source>
</evidence>
<evidence type="ECO:0000256" key="5">
    <source>
        <dbReference type="ARBA" id="ARBA00023136"/>
    </source>
</evidence>
<feature type="domain" description="GAIN-B" evidence="11">
    <location>
        <begin position="444"/>
        <end position="589"/>
    </location>
</feature>
<dbReference type="InterPro" id="IPR036364">
    <property type="entry name" value="SEA_dom_sf"/>
</dbReference>
<feature type="transmembrane region" description="Helical" evidence="8">
    <location>
        <begin position="714"/>
        <end position="737"/>
    </location>
</feature>
<keyword evidence="13" id="KW-1185">Reference proteome</keyword>
<dbReference type="FunFam" id="1.20.1070.10:FF:000058">
    <property type="entry name" value="Adhesion G protein-coupled receptor F5"/>
    <property type="match status" value="1"/>
</dbReference>
<dbReference type="GO" id="GO:0007166">
    <property type="term" value="P:cell surface receptor signaling pathway"/>
    <property type="evidence" value="ECO:0007669"/>
    <property type="project" value="InterPro"/>
</dbReference>
<dbReference type="Pfam" id="PF01825">
    <property type="entry name" value="GPS"/>
    <property type="match status" value="1"/>
</dbReference>
<evidence type="ECO:0000259" key="10">
    <source>
        <dbReference type="PROSITE" id="PS50024"/>
    </source>
</evidence>
<dbReference type="GO" id="GO:0019216">
    <property type="term" value="P:regulation of lipid metabolic process"/>
    <property type="evidence" value="ECO:0007669"/>
    <property type="project" value="TreeGrafter"/>
</dbReference>
<feature type="chain" id="PRO_5027701144" evidence="9">
    <location>
        <begin position="22"/>
        <end position="901"/>
    </location>
</feature>